<feature type="compositionally biased region" description="Polar residues" evidence="1">
    <location>
        <begin position="310"/>
        <end position="332"/>
    </location>
</feature>
<feature type="region of interest" description="Disordered" evidence="1">
    <location>
        <begin position="892"/>
        <end position="911"/>
    </location>
</feature>
<dbReference type="PANTHER" id="PTHR12975:SF6">
    <property type="entry name" value="TRAFFICKING PROTEIN PARTICLE COMPLEX SUBUNIT 8"/>
    <property type="match status" value="1"/>
</dbReference>
<dbReference type="HOGENOM" id="CLU_004823_3_0_1"/>
<evidence type="ECO:0000313" key="2">
    <source>
        <dbReference type="EMBL" id="EFJ03673.1"/>
    </source>
</evidence>
<dbReference type="InParanoid" id="D8PPM8"/>
<name>D8PPM8_SCHCM</name>
<dbReference type="VEuPathDB" id="FungiDB:SCHCODRAFT_02684589"/>
<dbReference type="eggNOG" id="KOG1938">
    <property type="taxonomic scope" value="Eukaryota"/>
</dbReference>
<dbReference type="EMBL" id="GL377302">
    <property type="protein sequence ID" value="EFJ03673.1"/>
    <property type="molecule type" value="Genomic_DNA"/>
</dbReference>
<reference evidence="2 3" key="1">
    <citation type="journal article" date="2010" name="Nat. Biotechnol.">
        <title>Genome sequence of the model mushroom Schizophyllum commune.</title>
        <authorList>
            <person name="Ohm R.A."/>
            <person name="de Jong J.F."/>
            <person name="Lugones L.G."/>
            <person name="Aerts A."/>
            <person name="Kothe E."/>
            <person name="Stajich J.E."/>
            <person name="de Vries R.P."/>
            <person name="Record E."/>
            <person name="Levasseur A."/>
            <person name="Baker S.E."/>
            <person name="Bartholomew K.A."/>
            <person name="Coutinho P.M."/>
            <person name="Erdmann S."/>
            <person name="Fowler T.J."/>
            <person name="Gathman A.C."/>
            <person name="Lombard V."/>
            <person name="Henrissat B."/>
            <person name="Knabe N."/>
            <person name="Kuees U."/>
            <person name="Lilly W.W."/>
            <person name="Lindquist E."/>
            <person name="Lucas S."/>
            <person name="Magnuson J.K."/>
            <person name="Piumi F."/>
            <person name="Raudaskoski M."/>
            <person name="Salamov A."/>
            <person name="Schmutz J."/>
            <person name="Schwarze F.W.M.R."/>
            <person name="vanKuyk P.A."/>
            <person name="Horton J.S."/>
            <person name="Grigoriev I.V."/>
            <person name="Woesten H.A.B."/>
        </authorList>
    </citation>
    <scope>NUCLEOTIDE SEQUENCE [LARGE SCALE GENOMIC DNA]</scope>
    <source>
        <strain evidence="3">H4-8 / FGSC 9210</strain>
    </source>
</reference>
<feature type="non-terminal residue" evidence="2">
    <location>
        <position position="1350"/>
    </location>
</feature>
<evidence type="ECO:0000313" key="3">
    <source>
        <dbReference type="Proteomes" id="UP000007431"/>
    </source>
</evidence>
<dbReference type="Proteomes" id="UP000007431">
    <property type="component" value="Unassembled WGS sequence"/>
</dbReference>
<protein>
    <submittedName>
        <fullName evidence="2">Uncharacterized protein</fullName>
    </submittedName>
</protein>
<dbReference type="Pfam" id="PF12739">
    <property type="entry name" value="TRAPPC-Trs85"/>
    <property type="match status" value="1"/>
</dbReference>
<feature type="region of interest" description="Disordered" evidence="1">
    <location>
        <begin position="298"/>
        <end position="340"/>
    </location>
</feature>
<organism evidence="3">
    <name type="scientific">Schizophyllum commune (strain H4-8 / FGSC 9210)</name>
    <name type="common">Split gill fungus</name>
    <dbReference type="NCBI Taxonomy" id="578458"/>
    <lineage>
        <taxon>Eukaryota</taxon>
        <taxon>Fungi</taxon>
        <taxon>Dikarya</taxon>
        <taxon>Basidiomycota</taxon>
        <taxon>Agaricomycotina</taxon>
        <taxon>Agaricomycetes</taxon>
        <taxon>Agaricomycetidae</taxon>
        <taxon>Agaricales</taxon>
        <taxon>Schizophyllaceae</taxon>
        <taxon>Schizophyllum</taxon>
    </lineage>
</organism>
<dbReference type="InterPro" id="IPR024420">
    <property type="entry name" value="TRAPP_III_complex_Trs85"/>
</dbReference>
<dbReference type="STRING" id="578458.D8PPM8"/>
<dbReference type="OMA" id="GHTISMW"/>
<keyword evidence="3" id="KW-1185">Reference proteome</keyword>
<dbReference type="PANTHER" id="PTHR12975">
    <property type="entry name" value="TRANSPORT PROTEIN TRAPP"/>
    <property type="match status" value="1"/>
</dbReference>
<evidence type="ECO:0000256" key="1">
    <source>
        <dbReference type="SAM" id="MobiDB-lite"/>
    </source>
</evidence>
<gene>
    <name evidence="2" type="ORF">SCHCODRAFT_103874</name>
</gene>
<dbReference type="GO" id="GO:1990072">
    <property type="term" value="C:TRAPPIII protein complex"/>
    <property type="evidence" value="ECO:0007669"/>
    <property type="project" value="TreeGrafter"/>
</dbReference>
<sequence>MAPVILSSLSPHICVLPSQDLEELLEASGLPDLPSILQSFSPLPQVTTRTSTLTSVPHASFALRFSDLREIEEACKEDEERRAMRTLDWIGGRINAKCKAWVDEATKSAPGSKEPWWDELRRCAEGDNVPDKNECWNHPSAIMLAVSTNTANPLQAISMLHSRAIDLPQWVDPACLKYTLILHTPNSSLSDDEAQALYNAVKKQYGLHSYLLSLTFPSPPPDPVPVPALMPRLPPHCGLCEADIQTTARFTREFVVMSLIPWMEQRVMEWNENVRGLSLIRLPSRLFSSTRRLFGSASASPAPATPQHHAGSSSVSYTPHRSSTYAAPSSNAAGAVGPPPQPRRLAEFSTILGDFKLAVSVWEAIRKDGKGGWDILPLLLSPSPTLSAYASASLASLMNVPHPPSEIPAHVQVKSLVYAVRWAAGIDQADFLSDELEGERWLAWASGDAEEAPSSLLLAHAAHLSAFRKRAPKLRRAGLWYVSAAKRLEKCGIRPLTIHFLRVAHELFSAPPPYANTLTLSPSFWDSENVPAPSLSGKTGDDQRTGWEEMMTGIEQPLGRLLYTNGDVVAAIELFLSLLRLTVKVNLNTPTWRTADAALTNGAVDGEKASVPPEGKDKPFLDDFRTAYSHYLSTLSSPNDSEVKVELPFRFSQARETKVRVPGNTLGGKAVSNAWAAREDVWKSFAKKQGLSTPKGYLVDCDDSAPIVAETFWVDVALRNPLEADVFLNNLTLKLADEDVGGVDIEVLDDIQLGPRETRTIPIAVTAHRPASLTFAYVTYTFLSLLPAKEPLTYRGTRLHATPAQRQNATYAPDVPLKAAVRDRAHRLQARFVDDTDGHTLLLNEGETRNLTLRISNDGLRPVGELWIVPSERDEDDVWWAEVEVDEAEKVEGEQEVVRSENSLLPPPPMRIPLRNSAGESVLQPGESTELPITLHATNVGERELSLLFVYRQDGSESFYPTRLTRFYDVRQAFAASMRARPSLSSDHLFVVDVAVQNKSLSSVQITQVTTLSPTWRLQPVVQDMNILMAPRQNTRFMFAADPWDAQSGSRETREFVKQKLKGIVNGTELNESSPPPIDLLCCHTPLSDHQRTHLSPALRHFVLAGRRNLITRTNAFTFPYIPPQMHPYIFPLYNPASVDAVLFWTMPSQQRSGHILVSGLRMGASHAPLRDIVEAAESAKVKRSMYAETQRERAEVLTAVRASEWNMEMDPLVVRALAGSRVEHDFSRGPLRIPVPFAVRNFSQSHICGFALKFSSTTGVYPPSAQIQPPPYSGRLTFRGRLAPCQSTTITPSLWITRPGTYSLGNWKAETEVYEQETAGGTPAVRHRYLQTPASGDDVYISVSDIVRR</sequence>
<accession>D8PPM8</accession>
<proteinExistence type="predicted"/>